<gene>
    <name evidence="2" type="ORF">DW663_11440</name>
</gene>
<proteinExistence type="predicted"/>
<evidence type="ECO:0000313" key="3">
    <source>
        <dbReference type="Proteomes" id="UP000284676"/>
    </source>
</evidence>
<evidence type="ECO:0000259" key="1">
    <source>
        <dbReference type="Pfam" id="PF01695"/>
    </source>
</evidence>
<accession>A0A414PNK1</accession>
<dbReference type="SUPFAM" id="SSF52540">
    <property type="entry name" value="P-loop containing nucleoside triphosphate hydrolases"/>
    <property type="match status" value="1"/>
</dbReference>
<dbReference type="AlphaFoldDB" id="A0A414PNK1"/>
<dbReference type="InterPro" id="IPR027417">
    <property type="entry name" value="P-loop_NTPase"/>
</dbReference>
<dbReference type="NCBIfam" id="NF005992">
    <property type="entry name" value="PRK08116.1"/>
    <property type="match status" value="1"/>
</dbReference>
<evidence type="ECO:0000313" key="2">
    <source>
        <dbReference type="EMBL" id="RHF70144.1"/>
    </source>
</evidence>
<protein>
    <submittedName>
        <fullName evidence="2">AAA family ATPase</fullName>
    </submittedName>
</protein>
<dbReference type="InterPro" id="IPR002611">
    <property type="entry name" value="IstB_ATP-bd"/>
</dbReference>
<dbReference type="Gene3D" id="3.40.50.300">
    <property type="entry name" value="P-loop containing nucleotide triphosphate hydrolases"/>
    <property type="match status" value="1"/>
</dbReference>
<dbReference type="Pfam" id="PF01695">
    <property type="entry name" value="IstB_IS21"/>
    <property type="match status" value="1"/>
</dbReference>
<dbReference type="GO" id="GO:0005524">
    <property type="term" value="F:ATP binding"/>
    <property type="evidence" value="ECO:0007669"/>
    <property type="project" value="InterPro"/>
</dbReference>
<dbReference type="PANTHER" id="PTHR30050:SF4">
    <property type="entry name" value="ATP-BINDING PROTEIN RV3427C IN INSERTION SEQUENCE-RELATED"/>
    <property type="match status" value="1"/>
</dbReference>
<dbReference type="GO" id="GO:0006260">
    <property type="term" value="P:DNA replication"/>
    <property type="evidence" value="ECO:0007669"/>
    <property type="project" value="TreeGrafter"/>
</dbReference>
<reference evidence="2 3" key="1">
    <citation type="submission" date="2018-08" db="EMBL/GenBank/DDBJ databases">
        <title>A genome reference for cultivated species of the human gut microbiota.</title>
        <authorList>
            <person name="Zou Y."/>
            <person name="Xue W."/>
            <person name="Luo G."/>
        </authorList>
    </citation>
    <scope>NUCLEOTIDE SEQUENCE [LARGE SCALE GENOMIC DNA]</scope>
    <source>
        <strain evidence="2 3">AM25-1</strain>
    </source>
</reference>
<sequence>MKCQYCGKEYVKNEAEGLEFLPEFIRQHIEYIPACDCLEKKRLEEMEEEKRRKEAESIRNRVKRYRDISVMDSRFLKSNFEGADMSGEYMKLALRYAKSFMKKKMDIGIIFYGGVGTGKTFASGCIANYLMSRGKSVLVINLGLYLLKITKEWGEAESELLKVVESCDLLIIDDFGMEKSLEDKNSAWRGEKIYNLIDSRYRCEKPLIITTNLEFSKDESRCEIAKKFSMGGKNRIRDRIVEMCYPVEVKGKSRREIDEKKFFKLLEI</sequence>
<dbReference type="EMBL" id="QRHL01000030">
    <property type="protein sequence ID" value="RHF70144.1"/>
    <property type="molecule type" value="Genomic_DNA"/>
</dbReference>
<dbReference type="Proteomes" id="UP000284676">
    <property type="component" value="Unassembled WGS sequence"/>
</dbReference>
<dbReference type="PANTHER" id="PTHR30050">
    <property type="entry name" value="CHROMOSOMAL REPLICATION INITIATOR PROTEIN DNAA"/>
    <property type="match status" value="1"/>
</dbReference>
<feature type="domain" description="IstB-like ATP-binding" evidence="1">
    <location>
        <begin position="98"/>
        <end position="256"/>
    </location>
</feature>
<organism evidence="2 3">
    <name type="scientific">Fusobacterium mortiferum</name>
    <dbReference type="NCBI Taxonomy" id="850"/>
    <lineage>
        <taxon>Bacteria</taxon>
        <taxon>Fusobacteriati</taxon>
        <taxon>Fusobacteriota</taxon>
        <taxon>Fusobacteriia</taxon>
        <taxon>Fusobacteriales</taxon>
        <taxon>Fusobacteriaceae</taxon>
        <taxon>Fusobacterium</taxon>
    </lineage>
</organism>
<name>A0A414PNK1_FUSMR</name>
<dbReference type="RefSeq" id="WP_118234671.1">
    <property type="nucleotide sequence ID" value="NZ_QRHL01000030.1"/>
</dbReference>
<comment type="caution">
    <text evidence="2">The sequence shown here is derived from an EMBL/GenBank/DDBJ whole genome shotgun (WGS) entry which is preliminary data.</text>
</comment>